<dbReference type="AlphaFoldDB" id="A0AAN7UT62"/>
<evidence type="ECO:0000313" key="2">
    <source>
        <dbReference type="EMBL" id="KAK5633414.1"/>
    </source>
</evidence>
<feature type="compositionally biased region" description="Basic residues" evidence="1">
    <location>
        <begin position="69"/>
        <end position="81"/>
    </location>
</feature>
<reference evidence="2 3" key="1">
    <citation type="submission" date="2023-10" db="EMBL/GenBank/DDBJ databases">
        <title>Draft genome sequence of Xylaria bambusicola isolate GMP-LS, the root and basal stem rot pathogen of sugarcane in Indonesia.</title>
        <authorList>
            <person name="Selvaraj P."/>
            <person name="Muralishankar V."/>
            <person name="Muruganantham S."/>
            <person name="Sp S."/>
            <person name="Haryani S."/>
            <person name="Lau K.J.X."/>
            <person name="Naqvi N.I."/>
        </authorList>
    </citation>
    <scope>NUCLEOTIDE SEQUENCE [LARGE SCALE GENOMIC DNA]</scope>
    <source>
        <strain evidence="2">GMP-LS</strain>
    </source>
</reference>
<evidence type="ECO:0000313" key="3">
    <source>
        <dbReference type="Proteomes" id="UP001305414"/>
    </source>
</evidence>
<gene>
    <name evidence="2" type="ORF">RRF57_009128</name>
</gene>
<sequence>MHQGLQHYISKPLSRHVILLLRPGDVGPQIQEQLEQASARAPKSAQCFLPEIDALIESRRMRPRERCLSRKRNPAPRKRFRNQGPWELR</sequence>
<accession>A0AAN7UT62</accession>
<feature type="region of interest" description="Disordered" evidence="1">
    <location>
        <begin position="63"/>
        <end position="89"/>
    </location>
</feature>
<name>A0AAN7UT62_9PEZI</name>
<evidence type="ECO:0000256" key="1">
    <source>
        <dbReference type="SAM" id="MobiDB-lite"/>
    </source>
</evidence>
<keyword evidence="3" id="KW-1185">Reference proteome</keyword>
<organism evidence="2 3">
    <name type="scientific">Xylaria bambusicola</name>
    <dbReference type="NCBI Taxonomy" id="326684"/>
    <lineage>
        <taxon>Eukaryota</taxon>
        <taxon>Fungi</taxon>
        <taxon>Dikarya</taxon>
        <taxon>Ascomycota</taxon>
        <taxon>Pezizomycotina</taxon>
        <taxon>Sordariomycetes</taxon>
        <taxon>Xylariomycetidae</taxon>
        <taxon>Xylariales</taxon>
        <taxon>Xylariaceae</taxon>
        <taxon>Xylaria</taxon>
    </lineage>
</organism>
<proteinExistence type="predicted"/>
<dbReference type="Proteomes" id="UP001305414">
    <property type="component" value="Unassembled WGS sequence"/>
</dbReference>
<protein>
    <submittedName>
        <fullName evidence="2">Uncharacterized protein</fullName>
    </submittedName>
</protein>
<dbReference type="EMBL" id="JAWHQM010000032">
    <property type="protein sequence ID" value="KAK5633414.1"/>
    <property type="molecule type" value="Genomic_DNA"/>
</dbReference>
<comment type="caution">
    <text evidence="2">The sequence shown here is derived from an EMBL/GenBank/DDBJ whole genome shotgun (WGS) entry which is preliminary data.</text>
</comment>